<comment type="similarity">
    <text evidence="7">Belongs to the binding-protein-dependent transport system permease family.</text>
</comment>
<accession>A0ABV3P7S1</accession>
<feature type="transmembrane region" description="Helical" evidence="7">
    <location>
        <begin position="208"/>
        <end position="235"/>
    </location>
</feature>
<dbReference type="Proteomes" id="UP001555826">
    <property type="component" value="Unassembled WGS sequence"/>
</dbReference>
<feature type="transmembrane region" description="Helical" evidence="7">
    <location>
        <begin position="125"/>
        <end position="145"/>
    </location>
</feature>
<evidence type="ECO:0000256" key="4">
    <source>
        <dbReference type="ARBA" id="ARBA00022692"/>
    </source>
</evidence>
<evidence type="ECO:0000256" key="5">
    <source>
        <dbReference type="ARBA" id="ARBA00022989"/>
    </source>
</evidence>
<gene>
    <name evidence="10" type="ORF">AB1207_13010</name>
</gene>
<keyword evidence="3" id="KW-1003">Cell membrane</keyword>
<sequence>MSTPNVSSVATADEATAPRSNPFRSLNFSARFWVALGFVVLVLLLGVAGYFYPTSSSEKVGSLYDPPGNGLLFGTDNFGHDVLAVLMAGTRTSLVIGLVAGIIATTIGVAIGLLAGYVGGWLEELLMGITNVVLAIPSIIVLILISISLPKSTMWSLAVVIGITSWPWTARAVRAQASSVATREHIDVARLSGARLGGILVRDVLPYILSYAVMAFVLQVSGAILAEAALSMLGLGPAGADSLGTQLHWALAFQAVASGAWWAFLPPTIVLTLVSFGFLLLQASLDEVFNPRLRRGKRKQMKQTQARRLAEAQAAAATRPVGGERAGVGAGRARTAHEGGRS</sequence>
<feature type="transmembrane region" description="Helical" evidence="7">
    <location>
        <begin position="32"/>
        <end position="52"/>
    </location>
</feature>
<dbReference type="EMBL" id="JBFNQN010000008">
    <property type="protein sequence ID" value="MEW9265671.1"/>
    <property type="molecule type" value="Genomic_DNA"/>
</dbReference>
<evidence type="ECO:0000256" key="2">
    <source>
        <dbReference type="ARBA" id="ARBA00022448"/>
    </source>
</evidence>
<dbReference type="InterPro" id="IPR050366">
    <property type="entry name" value="BP-dependent_transpt_permease"/>
</dbReference>
<dbReference type="InterPro" id="IPR035906">
    <property type="entry name" value="MetI-like_sf"/>
</dbReference>
<dbReference type="InterPro" id="IPR000515">
    <property type="entry name" value="MetI-like"/>
</dbReference>
<evidence type="ECO:0000256" key="1">
    <source>
        <dbReference type="ARBA" id="ARBA00004651"/>
    </source>
</evidence>
<evidence type="ECO:0000259" key="9">
    <source>
        <dbReference type="PROSITE" id="PS50928"/>
    </source>
</evidence>
<feature type="domain" description="ABC transmembrane type-1" evidence="9">
    <location>
        <begin position="90"/>
        <end position="282"/>
    </location>
</feature>
<dbReference type="PROSITE" id="PS50928">
    <property type="entry name" value="ABC_TM1"/>
    <property type="match status" value="1"/>
</dbReference>
<keyword evidence="2 7" id="KW-0813">Transport</keyword>
<feature type="transmembrane region" description="Helical" evidence="7">
    <location>
        <begin position="94"/>
        <end position="119"/>
    </location>
</feature>
<feature type="compositionally biased region" description="Low complexity" evidence="8">
    <location>
        <begin position="303"/>
        <end position="323"/>
    </location>
</feature>
<name>A0ABV3P7S1_9ACTN</name>
<feature type="transmembrane region" description="Helical" evidence="7">
    <location>
        <begin position="270"/>
        <end position="289"/>
    </location>
</feature>
<evidence type="ECO:0000313" key="10">
    <source>
        <dbReference type="EMBL" id="MEW9265671.1"/>
    </source>
</evidence>
<dbReference type="Pfam" id="PF00528">
    <property type="entry name" value="BPD_transp_1"/>
    <property type="match status" value="1"/>
</dbReference>
<comment type="subcellular location">
    <subcellularLocation>
        <location evidence="1 7">Cell membrane</location>
        <topology evidence="1 7">Multi-pass membrane protein</topology>
    </subcellularLocation>
</comment>
<proteinExistence type="inferred from homology"/>
<evidence type="ECO:0000313" key="11">
    <source>
        <dbReference type="Proteomes" id="UP001555826"/>
    </source>
</evidence>
<evidence type="ECO:0000256" key="8">
    <source>
        <dbReference type="SAM" id="MobiDB-lite"/>
    </source>
</evidence>
<organism evidence="10 11">
    <name type="scientific">Kineococcus endophyticus</name>
    <dbReference type="NCBI Taxonomy" id="1181883"/>
    <lineage>
        <taxon>Bacteria</taxon>
        <taxon>Bacillati</taxon>
        <taxon>Actinomycetota</taxon>
        <taxon>Actinomycetes</taxon>
        <taxon>Kineosporiales</taxon>
        <taxon>Kineosporiaceae</taxon>
        <taxon>Kineococcus</taxon>
    </lineage>
</organism>
<keyword evidence="11" id="KW-1185">Reference proteome</keyword>
<keyword evidence="6 7" id="KW-0472">Membrane</keyword>
<protein>
    <submittedName>
        <fullName evidence="10">ABC transporter permease</fullName>
    </submittedName>
</protein>
<dbReference type="CDD" id="cd06261">
    <property type="entry name" value="TM_PBP2"/>
    <property type="match status" value="1"/>
</dbReference>
<evidence type="ECO:0000256" key="3">
    <source>
        <dbReference type="ARBA" id="ARBA00022475"/>
    </source>
</evidence>
<reference evidence="10 11" key="1">
    <citation type="submission" date="2024-07" db="EMBL/GenBank/DDBJ databases">
        <authorList>
            <person name="Thanompreechachai J."/>
            <person name="Duangmal K."/>
        </authorList>
    </citation>
    <scope>NUCLEOTIDE SEQUENCE [LARGE SCALE GENOMIC DNA]</scope>
    <source>
        <strain evidence="10 11">KCTC 19886</strain>
    </source>
</reference>
<comment type="caution">
    <text evidence="10">The sequence shown here is derived from an EMBL/GenBank/DDBJ whole genome shotgun (WGS) entry which is preliminary data.</text>
</comment>
<feature type="region of interest" description="Disordered" evidence="8">
    <location>
        <begin position="296"/>
        <end position="342"/>
    </location>
</feature>
<dbReference type="PANTHER" id="PTHR43386:SF1">
    <property type="entry name" value="D,D-DIPEPTIDE TRANSPORT SYSTEM PERMEASE PROTEIN DDPC-RELATED"/>
    <property type="match status" value="1"/>
</dbReference>
<dbReference type="RefSeq" id="WP_367638800.1">
    <property type="nucleotide sequence ID" value="NZ_JBFNQN010000008.1"/>
</dbReference>
<evidence type="ECO:0000256" key="6">
    <source>
        <dbReference type="ARBA" id="ARBA00023136"/>
    </source>
</evidence>
<keyword evidence="4 7" id="KW-0812">Transmembrane</keyword>
<dbReference type="PANTHER" id="PTHR43386">
    <property type="entry name" value="OLIGOPEPTIDE TRANSPORT SYSTEM PERMEASE PROTEIN APPC"/>
    <property type="match status" value="1"/>
</dbReference>
<evidence type="ECO:0000256" key="7">
    <source>
        <dbReference type="RuleBase" id="RU363032"/>
    </source>
</evidence>
<dbReference type="SUPFAM" id="SSF161098">
    <property type="entry name" value="MetI-like"/>
    <property type="match status" value="1"/>
</dbReference>
<dbReference type="Gene3D" id="1.10.3720.10">
    <property type="entry name" value="MetI-like"/>
    <property type="match status" value="1"/>
</dbReference>
<keyword evidence="5 7" id="KW-1133">Transmembrane helix</keyword>